<comment type="caution">
    <text evidence="3">The sequence shown here is derived from an EMBL/GenBank/DDBJ whole genome shotgun (WGS) entry which is preliminary data.</text>
</comment>
<keyword evidence="1" id="KW-0677">Repeat</keyword>
<dbReference type="GO" id="GO:0010411">
    <property type="term" value="P:xyloglucan metabolic process"/>
    <property type="evidence" value="ECO:0007669"/>
    <property type="project" value="TreeGrafter"/>
</dbReference>
<dbReference type="PATRIC" id="fig|1429439.4.peg.8032"/>
<dbReference type="PANTHER" id="PTHR43739">
    <property type="entry name" value="XYLOGLUCANASE (EUROFUNG)"/>
    <property type="match status" value="1"/>
</dbReference>
<name>W4LAQ6_9BACT</name>
<proteinExistence type="predicted"/>
<sequence length="370" mass="40884">MRYSRDGCVQDHFRQSPFQPAWTFIDIDIDIDNQPCTEELNMADKTLIFVGAEAHGLYRKAAGEARWEELGDGLPPLPQARPIAIHPEHPDIVFVGTQRGVYRSRDRGDHWQRMNLPEGRVVWSLAFHPHHAQIMYLGTEGSEVYTSQDGGENWDYLSTIVNPDAVQMAFATRILGFAMEMTEPQNMFAALEVGGAARSHDGGKTWELINHDLAGDVDLMDLHGVAVGAADDSAVFIANRVGVLRSRDRGDTWENVHLERFSPIAYSRGVQMAPHDSNTLYACVGLNFGSEAGGVVRSTDLGATWERIDHGISPQSTTFGVAIHRQNPGQICFCTRRGQVFNSSDNGASWHEHVLPESAMNVISIACTSV</sequence>
<feature type="domain" description="Sortilin N-terminal" evidence="2">
    <location>
        <begin position="101"/>
        <end position="165"/>
    </location>
</feature>
<evidence type="ECO:0000259" key="2">
    <source>
        <dbReference type="Pfam" id="PF15902"/>
    </source>
</evidence>
<dbReference type="AlphaFoldDB" id="W4LAQ6"/>
<accession>W4LAQ6</accession>
<dbReference type="InterPro" id="IPR002860">
    <property type="entry name" value="BNR_rpt"/>
</dbReference>
<dbReference type="InterPro" id="IPR052025">
    <property type="entry name" value="Xyloglucanase_GH74"/>
</dbReference>
<dbReference type="Gene3D" id="2.130.10.10">
    <property type="entry name" value="YVTN repeat-like/Quinoprotein amine dehydrogenase"/>
    <property type="match status" value="2"/>
</dbReference>
<evidence type="ECO:0000256" key="1">
    <source>
        <dbReference type="ARBA" id="ARBA00022737"/>
    </source>
</evidence>
<protein>
    <recommendedName>
        <fullName evidence="2">Sortilin N-terminal domain-containing protein</fullName>
    </recommendedName>
</protein>
<gene>
    <name evidence="3" type="ORF">ETSY2_48545</name>
</gene>
<organism evidence="3 4">
    <name type="scientific">Candidatus Entotheonella gemina</name>
    <dbReference type="NCBI Taxonomy" id="1429439"/>
    <lineage>
        <taxon>Bacteria</taxon>
        <taxon>Pseudomonadati</taxon>
        <taxon>Nitrospinota/Tectimicrobiota group</taxon>
        <taxon>Candidatus Tectimicrobiota</taxon>
        <taxon>Candidatus Entotheonellia</taxon>
        <taxon>Candidatus Entotheonellales</taxon>
        <taxon>Candidatus Entotheonellaceae</taxon>
        <taxon>Candidatus Entotheonella</taxon>
    </lineage>
</organism>
<dbReference type="Pfam" id="PF02012">
    <property type="entry name" value="BNR"/>
    <property type="match status" value="1"/>
</dbReference>
<dbReference type="CDD" id="cd15482">
    <property type="entry name" value="Sialidase_non-viral"/>
    <property type="match status" value="1"/>
</dbReference>
<reference evidence="3 4" key="1">
    <citation type="journal article" date="2014" name="Nature">
        <title>An environmental bacterial taxon with a large and distinct metabolic repertoire.</title>
        <authorList>
            <person name="Wilson M.C."/>
            <person name="Mori T."/>
            <person name="Ruckert C."/>
            <person name="Uria A.R."/>
            <person name="Helf M.J."/>
            <person name="Takada K."/>
            <person name="Gernert C."/>
            <person name="Steffens U.A."/>
            <person name="Heycke N."/>
            <person name="Schmitt S."/>
            <person name="Rinke C."/>
            <person name="Helfrich E.J."/>
            <person name="Brachmann A.O."/>
            <person name="Gurgui C."/>
            <person name="Wakimoto T."/>
            <person name="Kracht M."/>
            <person name="Crusemann M."/>
            <person name="Hentschel U."/>
            <person name="Abe I."/>
            <person name="Matsunaga S."/>
            <person name="Kalinowski J."/>
            <person name="Takeyama H."/>
            <person name="Piel J."/>
        </authorList>
    </citation>
    <scope>NUCLEOTIDE SEQUENCE [LARGE SCALE GENOMIC DNA]</scope>
    <source>
        <strain evidence="4">TSY2</strain>
    </source>
</reference>
<dbReference type="HOGENOM" id="CLU_058803_0_0_7"/>
<keyword evidence="4" id="KW-1185">Reference proteome</keyword>
<dbReference type="EMBL" id="AZHX01002349">
    <property type="protein sequence ID" value="ETW95178.1"/>
    <property type="molecule type" value="Genomic_DNA"/>
</dbReference>
<dbReference type="InterPro" id="IPR015943">
    <property type="entry name" value="WD40/YVTN_repeat-like_dom_sf"/>
</dbReference>
<evidence type="ECO:0000313" key="3">
    <source>
        <dbReference type="EMBL" id="ETW95178.1"/>
    </source>
</evidence>
<dbReference type="SUPFAM" id="SSF110296">
    <property type="entry name" value="Oligoxyloglucan reducing end-specific cellobiohydrolase"/>
    <property type="match status" value="1"/>
</dbReference>
<dbReference type="Proteomes" id="UP000019140">
    <property type="component" value="Unassembled WGS sequence"/>
</dbReference>
<dbReference type="InterPro" id="IPR031778">
    <property type="entry name" value="Sortilin_N"/>
</dbReference>
<evidence type="ECO:0000313" key="4">
    <source>
        <dbReference type="Proteomes" id="UP000019140"/>
    </source>
</evidence>
<dbReference type="PANTHER" id="PTHR43739:SF5">
    <property type="entry name" value="EXO-ALPHA-SIALIDASE"/>
    <property type="match status" value="1"/>
</dbReference>
<dbReference type="Pfam" id="PF15902">
    <property type="entry name" value="Sortilin-Vps10"/>
    <property type="match status" value="1"/>
</dbReference>